<dbReference type="EMBL" id="BOPC01000013">
    <property type="protein sequence ID" value="GIJ25839.1"/>
    <property type="molecule type" value="Genomic_DNA"/>
</dbReference>
<keyword evidence="2" id="KW-1003">Cell membrane</keyword>
<dbReference type="InterPro" id="IPR020846">
    <property type="entry name" value="MFS_dom"/>
</dbReference>
<dbReference type="RefSeq" id="WP_204033295.1">
    <property type="nucleotide sequence ID" value="NZ_BOPC01000013.1"/>
</dbReference>
<dbReference type="Proteomes" id="UP000653076">
    <property type="component" value="Unassembled WGS sequence"/>
</dbReference>
<dbReference type="InterPro" id="IPR050189">
    <property type="entry name" value="MFS_Efflux_Transporters"/>
</dbReference>
<feature type="transmembrane region" description="Helical" evidence="6">
    <location>
        <begin position="33"/>
        <end position="59"/>
    </location>
</feature>
<feature type="transmembrane region" description="Helical" evidence="6">
    <location>
        <begin position="131"/>
        <end position="150"/>
    </location>
</feature>
<comment type="subcellular location">
    <subcellularLocation>
        <location evidence="1">Cell membrane</location>
        <topology evidence="1">Multi-pass membrane protein</topology>
    </subcellularLocation>
</comment>
<evidence type="ECO:0000313" key="8">
    <source>
        <dbReference type="EMBL" id="GIJ25839.1"/>
    </source>
</evidence>
<keyword evidence="4 6" id="KW-1133">Transmembrane helix</keyword>
<dbReference type="PANTHER" id="PTHR43124:SF10">
    <property type="entry name" value="PURINE EFFLUX PUMP PBUE"/>
    <property type="match status" value="1"/>
</dbReference>
<reference evidence="8 9" key="1">
    <citation type="submission" date="2021-01" db="EMBL/GenBank/DDBJ databases">
        <title>Whole genome shotgun sequence of Verrucosispora qiuiae NBRC 106684.</title>
        <authorList>
            <person name="Komaki H."/>
            <person name="Tamura T."/>
        </authorList>
    </citation>
    <scope>NUCLEOTIDE SEQUENCE [LARGE SCALE GENOMIC DNA]</scope>
    <source>
        <strain evidence="8 9">NBRC 106684</strain>
    </source>
</reference>
<evidence type="ECO:0000313" key="9">
    <source>
        <dbReference type="Proteomes" id="UP000653076"/>
    </source>
</evidence>
<comment type="caution">
    <text evidence="8">The sequence shown here is derived from an EMBL/GenBank/DDBJ whole genome shotgun (WGS) entry which is preliminary data.</text>
</comment>
<evidence type="ECO:0000259" key="7">
    <source>
        <dbReference type="PROSITE" id="PS50850"/>
    </source>
</evidence>
<dbReference type="InterPro" id="IPR036259">
    <property type="entry name" value="MFS_trans_sf"/>
</dbReference>
<dbReference type="InterPro" id="IPR011701">
    <property type="entry name" value="MFS"/>
</dbReference>
<evidence type="ECO:0000256" key="6">
    <source>
        <dbReference type="SAM" id="Phobius"/>
    </source>
</evidence>
<evidence type="ECO:0000256" key="2">
    <source>
        <dbReference type="ARBA" id="ARBA00022475"/>
    </source>
</evidence>
<feature type="transmembrane region" description="Helical" evidence="6">
    <location>
        <begin position="95"/>
        <end position="119"/>
    </location>
</feature>
<accession>A0ABQ4J6N6</accession>
<gene>
    <name evidence="8" type="ORF">Vqi01_10010</name>
</gene>
<evidence type="ECO:0000256" key="3">
    <source>
        <dbReference type="ARBA" id="ARBA00022692"/>
    </source>
</evidence>
<protein>
    <recommendedName>
        <fullName evidence="7">Major facilitator superfamily (MFS) profile domain-containing protein</fullName>
    </recommendedName>
</protein>
<keyword evidence="9" id="KW-1185">Reference proteome</keyword>
<dbReference type="PANTHER" id="PTHR43124">
    <property type="entry name" value="PURINE EFFLUX PUMP PBUE"/>
    <property type="match status" value="1"/>
</dbReference>
<evidence type="ECO:0000256" key="5">
    <source>
        <dbReference type="ARBA" id="ARBA00023136"/>
    </source>
</evidence>
<feature type="transmembrane region" description="Helical" evidence="6">
    <location>
        <begin position="71"/>
        <end position="89"/>
    </location>
</feature>
<dbReference type="PROSITE" id="PS50850">
    <property type="entry name" value="MFS"/>
    <property type="match status" value="1"/>
</dbReference>
<feature type="domain" description="Major facilitator superfamily (MFS) profile" evidence="7">
    <location>
        <begin position="4"/>
        <end position="209"/>
    </location>
</feature>
<keyword evidence="3 6" id="KW-0812">Transmembrane</keyword>
<proteinExistence type="predicted"/>
<name>A0ABQ4J6N6_9ACTN</name>
<dbReference type="SUPFAM" id="SSF103473">
    <property type="entry name" value="MFS general substrate transporter"/>
    <property type="match status" value="1"/>
</dbReference>
<dbReference type="Pfam" id="PF07690">
    <property type="entry name" value="MFS_1"/>
    <property type="match status" value="1"/>
</dbReference>
<evidence type="ECO:0000256" key="1">
    <source>
        <dbReference type="ARBA" id="ARBA00004651"/>
    </source>
</evidence>
<organism evidence="8 9">
    <name type="scientific">Micromonospora qiuiae</name>
    <dbReference type="NCBI Taxonomy" id="502268"/>
    <lineage>
        <taxon>Bacteria</taxon>
        <taxon>Bacillati</taxon>
        <taxon>Actinomycetota</taxon>
        <taxon>Actinomycetes</taxon>
        <taxon>Micromonosporales</taxon>
        <taxon>Micromonosporaceae</taxon>
        <taxon>Micromonospora</taxon>
    </lineage>
</organism>
<keyword evidence="5 6" id="KW-0472">Membrane</keyword>
<feature type="transmembrane region" description="Helical" evidence="6">
    <location>
        <begin position="156"/>
        <end position="176"/>
    </location>
</feature>
<dbReference type="Gene3D" id="1.20.1720.10">
    <property type="entry name" value="Multidrug resistance protein D"/>
    <property type="match status" value="1"/>
</dbReference>
<sequence>MIRKVWPLTVAAIALGIDVYVVAGVLPQIATSLATTVAMVGLGVTAFTAAYAVAGPLLFGRLTRGSTARAILIALGVFNLGNLITMLAPDVTVFLASRVITGAGAGILTAVATATAAAMVGEHERGRAMSLVAFGLSAGTVAGVPVGMLIGQDLSWRATMGFVVLIGLLSMTALTLRARTLPRLDTTARQPVFTVLRSSKTVPGRVRSC</sequence>
<evidence type="ECO:0000256" key="4">
    <source>
        <dbReference type="ARBA" id="ARBA00022989"/>
    </source>
</evidence>